<evidence type="ECO:0000256" key="1">
    <source>
        <dbReference type="SAM" id="MobiDB-lite"/>
    </source>
</evidence>
<dbReference type="EMBL" id="WJYA01000010">
    <property type="protein sequence ID" value="MTE28252.1"/>
    <property type="molecule type" value="Genomic_DNA"/>
</dbReference>
<evidence type="ECO:0000256" key="2">
    <source>
        <dbReference type="SAM" id="SignalP"/>
    </source>
</evidence>
<reference evidence="4 5" key="1">
    <citation type="submission" date="2019-11" db="EMBL/GenBank/DDBJ databases">
        <title>Winogradskyella ouciana sp. nov., isolated from the hadal seawater of the Mariana Trench.</title>
        <authorList>
            <person name="Liu R."/>
        </authorList>
    </citation>
    <scope>NUCLEOTIDE SEQUENCE [LARGE SCALE GENOMIC DNA]</scope>
    <source>
        <strain evidence="4 5">ZXX205</strain>
    </source>
</reference>
<dbReference type="InterPro" id="IPR050452">
    <property type="entry name" value="Metacaspase"/>
</dbReference>
<keyword evidence="2" id="KW-0732">Signal</keyword>
<dbReference type="GO" id="GO:0006508">
    <property type="term" value="P:proteolysis"/>
    <property type="evidence" value="ECO:0007669"/>
    <property type="project" value="InterPro"/>
</dbReference>
<feature type="domain" description="Peptidase C14 caspase" evidence="3">
    <location>
        <begin position="23"/>
        <end position="290"/>
    </location>
</feature>
<organism evidence="4 5">
    <name type="scientific">Winogradskyella ouciana</name>
    <dbReference type="NCBI Taxonomy" id="2608631"/>
    <lineage>
        <taxon>Bacteria</taxon>
        <taxon>Pseudomonadati</taxon>
        <taxon>Bacteroidota</taxon>
        <taxon>Flavobacteriia</taxon>
        <taxon>Flavobacteriales</taxon>
        <taxon>Flavobacteriaceae</taxon>
        <taxon>Winogradskyella</taxon>
    </lineage>
</organism>
<dbReference type="Gene3D" id="3.40.50.1460">
    <property type="match status" value="1"/>
</dbReference>
<sequence>MRKVILLTLMLAFSLNAMAEKYGLIIAVGDYPAKTGWSSISSVNDVQLIKNTLLDQNFTESNILVLKNEQATRTGILKAIEDLQSKIKPGDIVVIHYSGHGQQIFDDNGEEIDDKDESIVPYDALVKYVPNVYDGQNHIRDDEIGNIIANFRNALGKSGQLLILLDSCHSGSATRGGKARGGEATFAPPGWTPDPNRNKKDKGLLKPTKAGPNASPFVMLSGASADELNYEYEGYGSLSFAFNKAMSELGSDVTYRKLFSSIAANMNVIAPNQSPTIEGDVDYKLFGGEYVKQQPYFEVSKVSREDIIKINAGKLQGLFNETTVKILPAGTTKVDDNKVIAQGKITNAFFNEAIIRLDSPLNTKNAKEYWVFIDELTYGDIKMNLYIDKSVKSKSVKKALESFLNEKKVGAIVKDSLDANLIIAESKDTLSVLTVRGQETALNSDEAIYRQTKIDGDYNFEDITNTLFNYAQGSYLKNLSLKNYDYEFEFRLLPGKYDEDTDTVEFIEEDAFTDEAGKFKVNTNNDIVFLEVTNKSEKPLYFSIIEINSKGEIAPFMPNDVYQINDNERLLAPGKTMVFEDCPYEFGDPYETLILKGFATPKPINFRPTVKTRGPVTTRGPGGNNPLEDFVGETFTQTRGSGGNKGARLKGKIDGYSTEFVYEIVKSKE</sequence>
<dbReference type="GO" id="GO:0004197">
    <property type="term" value="F:cysteine-type endopeptidase activity"/>
    <property type="evidence" value="ECO:0007669"/>
    <property type="project" value="InterPro"/>
</dbReference>
<accession>A0A7K1GG12</accession>
<feature type="chain" id="PRO_5029754399" evidence="2">
    <location>
        <begin position="20"/>
        <end position="669"/>
    </location>
</feature>
<proteinExistence type="predicted"/>
<protein>
    <submittedName>
        <fullName evidence="4">Caspase family protein</fullName>
    </submittedName>
</protein>
<name>A0A7K1GG12_9FLAO</name>
<dbReference type="SUPFAM" id="SSF52129">
    <property type="entry name" value="Caspase-like"/>
    <property type="match status" value="1"/>
</dbReference>
<dbReference type="GO" id="GO:0005737">
    <property type="term" value="C:cytoplasm"/>
    <property type="evidence" value="ECO:0007669"/>
    <property type="project" value="TreeGrafter"/>
</dbReference>
<gene>
    <name evidence="4" type="ORF">F1003_15040</name>
</gene>
<evidence type="ECO:0000313" key="5">
    <source>
        <dbReference type="Proteomes" id="UP000447545"/>
    </source>
</evidence>
<feature type="signal peptide" evidence="2">
    <location>
        <begin position="1"/>
        <end position="19"/>
    </location>
</feature>
<dbReference type="AlphaFoldDB" id="A0A7K1GG12"/>
<feature type="region of interest" description="Disordered" evidence="1">
    <location>
        <begin position="176"/>
        <end position="210"/>
    </location>
</feature>
<dbReference type="RefSeq" id="WP_155090264.1">
    <property type="nucleotide sequence ID" value="NZ_WJYA01000010.1"/>
</dbReference>
<comment type="caution">
    <text evidence="4">The sequence shown here is derived from an EMBL/GenBank/DDBJ whole genome shotgun (WGS) entry which is preliminary data.</text>
</comment>
<dbReference type="InterPro" id="IPR011600">
    <property type="entry name" value="Pept_C14_caspase"/>
</dbReference>
<dbReference type="PANTHER" id="PTHR48104:SF30">
    <property type="entry name" value="METACASPASE-1"/>
    <property type="match status" value="1"/>
</dbReference>
<feature type="region of interest" description="Disordered" evidence="1">
    <location>
        <begin position="609"/>
        <end position="628"/>
    </location>
</feature>
<dbReference type="Pfam" id="PF00656">
    <property type="entry name" value="Peptidase_C14"/>
    <property type="match status" value="1"/>
</dbReference>
<evidence type="ECO:0000313" key="4">
    <source>
        <dbReference type="EMBL" id="MTE28252.1"/>
    </source>
</evidence>
<dbReference type="PANTHER" id="PTHR48104">
    <property type="entry name" value="METACASPASE-4"/>
    <property type="match status" value="1"/>
</dbReference>
<dbReference type="Proteomes" id="UP000447545">
    <property type="component" value="Unassembled WGS sequence"/>
</dbReference>
<evidence type="ECO:0000259" key="3">
    <source>
        <dbReference type="Pfam" id="PF00656"/>
    </source>
</evidence>
<keyword evidence="5" id="KW-1185">Reference proteome</keyword>
<dbReference type="InterPro" id="IPR029030">
    <property type="entry name" value="Caspase-like_dom_sf"/>
</dbReference>